<dbReference type="EMBL" id="CDHN01000002">
    <property type="protein sequence ID" value="CEJ89331.1"/>
    <property type="molecule type" value="Genomic_DNA"/>
</dbReference>
<evidence type="ECO:0000313" key="3">
    <source>
        <dbReference type="Proteomes" id="UP000039046"/>
    </source>
</evidence>
<feature type="compositionally biased region" description="Polar residues" evidence="1">
    <location>
        <begin position="1"/>
        <end position="20"/>
    </location>
</feature>
<protein>
    <submittedName>
        <fullName evidence="2">Uncharacterized protein</fullName>
    </submittedName>
</protein>
<feature type="region of interest" description="Disordered" evidence="1">
    <location>
        <begin position="1"/>
        <end position="46"/>
    </location>
</feature>
<feature type="compositionally biased region" description="Low complexity" evidence="1">
    <location>
        <begin position="21"/>
        <end position="38"/>
    </location>
</feature>
<name>A0A0A1SXA0_9HYPO</name>
<dbReference type="AlphaFoldDB" id="A0A0A1SXA0"/>
<gene>
    <name evidence="2" type="ORF">VHEMI05180</name>
</gene>
<proteinExistence type="predicted"/>
<dbReference type="HOGENOM" id="CLU_014331_1_0_1"/>
<sequence length="561" mass="62653">MAPRSPQSALSSPASFHTAVQSDISPTTSASSSAQRRPCAYSKSKPLPRELKEHTQIFLEEQMYVPASQLLNSVLVAGKSRQNPTSRPVPIPPPSHIAFLTTLLVHPTQTTRPTKPEQVDVAAFALRYLRNLLRIVGPVEANFRAAFQFYSAPRSNRRSFAPVGNSSDVDSPAKDDDDDADLLRGTMANQGSLWRRGQNFWSTVGWAFNCSTLYPMRWRFWKEWLQFMIDTLEADWNERERRDLEAQEQNGNDTPTNTSRNESIIVMYMNSDGNAQGGFKHIVKSLLADGGNLSSAAFREVFDKELRGPRKESSKRKREETTLDIENGNFGDYFDDDAFSSGASQPPTPERQRDIRGSTFGATWPGLVESVDLRMRLFSLLSKATMVAGKRGELERLYELFAASLKVIPLEFFAVIMAHHATELPVDITICKELFHLLLPASYKDPSKIDPANDAEGNISSLMMEHCYMPYPANTISIEDNARLSLVIEKALLLLLSCDELEYTDSFRDAAYTGIEARNTKVQKKRTGKSKPDAEDVSAQNTLMSSGERLSILMGALSTQT</sequence>
<evidence type="ECO:0000313" key="2">
    <source>
        <dbReference type="EMBL" id="CEJ89331.1"/>
    </source>
</evidence>
<dbReference type="STRING" id="1531966.A0A0A1SXA0"/>
<feature type="region of interest" description="Disordered" evidence="1">
    <location>
        <begin position="336"/>
        <end position="357"/>
    </location>
</feature>
<dbReference type="Proteomes" id="UP000039046">
    <property type="component" value="Unassembled WGS sequence"/>
</dbReference>
<organism evidence="2 3">
    <name type="scientific">[Torrubiella] hemipterigena</name>
    <dbReference type="NCBI Taxonomy" id="1531966"/>
    <lineage>
        <taxon>Eukaryota</taxon>
        <taxon>Fungi</taxon>
        <taxon>Dikarya</taxon>
        <taxon>Ascomycota</taxon>
        <taxon>Pezizomycotina</taxon>
        <taxon>Sordariomycetes</taxon>
        <taxon>Hypocreomycetidae</taxon>
        <taxon>Hypocreales</taxon>
        <taxon>Clavicipitaceae</taxon>
        <taxon>Clavicipitaceae incertae sedis</taxon>
        <taxon>'Torrubiella' clade</taxon>
    </lineage>
</organism>
<reference evidence="2 3" key="1">
    <citation type="journal article" date="2015" name="Genome Announc.">
        <title>Draft Genome Sequence and Gene Annotation of the Entomopathogenic Fungus Verticillium hemipterigenum.</title>
        <authorList>
            <person name="Horn F."/>
            <person name="Habel A."/>
            <person name="Scharf D.H."/>
            <person name="Dworschak J."/>
            <person name="Brakhage A.A."/>
            <person name="Guthke R."/>
            <person name="Hertweck C."/>
            <person name="Linde J."/>
        </authorList>
    </citation>
    <scope>NUCLEOTIDE SEQUENCE [LARGE SCALE GENOMIC DNA]</scope>
</reference>
<evidence type="ECO:0000256" key="1">
    <source>
        <dbReference type="SAM" id="MobiDB-lite"/>
    </source>
</evidence>
<dbReference type="OrthoDB" id="5411773at2759"/>
<accession>A0A0A1SXA0</accession>
<feature type="region of interest" description="Disordered" evidence="1">
    <location>
        <begin position="160"/>
        <end position="182"/>
    </location>
</feature>
<keyword evidence="3" id="KW-1185">Reference proteome</keyword>